<protein>
    <submittedName>
        <fullName evidence="1">(salmon louse) hypothetical protein</fullName>
    </submittedName>
</protein>
<evidence type="ECO:0000313" key="2">
    <source>
        <dbReference type="Proteomes" id="UP000675881"/>
    </source>
</evidence>
<sequence>MNQTTTSSVSKGLDHSSNQNVIRPVSQQHMIKPLSRPQVIEANNLQLNSPRPQVMNFQSRQQAAPIPLSNLQNQISTGQRHVRPNMVLSQQQIRHAITGSTETDSMRPEVPNSQTVVNRSPAPMLHQQQRVQMSQNFIAQKTSKTTLKS</sequence>
<gene>
    <name evidence="1" type="ORF">LSAA_493</name>
</gene>
<dbReference type="EMBL" id="HG994580">
    <property type="protein sequence ID" value="CAF2749556.1"/>
    <property type="molecule type" value="Genomic_DNA"/>
</dbReference>
<name>A0A7R8GYK8_LEPSM</name>
<dbReference type="Proteomes" id="UP000675881">
    <property type="component" value="Chromosome 1"/>
</dbReference>
<dbReference type="AlphaFoldDB" id="A0A7R8GYK8"/>
<keyword evidence="2" id="KW-1185">Reference proteome</keyword>
<organism evidence="1 2">
    <name type="scientific">Lepeophtheirus salmonis</name>
    <name type="common">Salmon louse</name>
    <name type="synonym">Caligus salmonis</name>
    <dbReference type="NCBI Taxonomy" id="72036"/>
    <lineage>
        <taxon>Eukaryota</taxon>
        <taxon>Metazoa</taxon>
        <taxon>Ecdysozoa</taxon>
        <taxon>Arthropoda</taxon>
        <taxon>Crustacea</taxon>
        <taxon>Multicrustacea</taxon>
        <taxon>Hexanauplia</taxon>
        <taxon>Copepoda</taxon>
        <taxon>Siphonostomatoida</taxon>
        <taxon>Caligidae</taxon>
        <taxon>Lepeophtheirus</taxon>
    </lineage>
</organism>
<evidence type="ECO:0000313" key="1">
    <source>
        <dbReference type="EMBL" id="CAF2749556.1"/>
    </source>
</evidence>
<reference evidence="1" key="1">
    <citation type="submission" date="2021-02" db="EMBL/GenBank/DDBJ databases">
        <authorList>
            <person name="Bekaert M."/>
        </authorList>
    </citation>
    <scope>NUCLEOTIDE SEQUENCE</scope>
    <source>
        <strain evidence="1">IoA-00</strain>
    </source>
</reference>
<accession>A0A7R8GYK8</accession>
<dbReference type="OrthoDB" id="308383at2759"/>
<proteinExistence type="predicted"/>